<accession>A0A073K5S5</accession>
<dbReference type="SMART" id="SM00895">
    <property type="entry name" value="FCD"/>
    <property type="match status" value="1"/>
</dbReference>
<keyword evidence="3" id="KW-0804">Transcription</keyword>
<dbReference type="Proteomes" id="UP000027822">
    <property type="component" value="Unassembled WGS sequence"/>
</dbReference>
<evidence type="ECO:0000313" key="6">
    <source>
        <dbReference type="Proteomes" id="UP000027822"/>
    </source>
</evidence>
<dbReference type="RefSeq" id="WP_034642701.1">
    <property type="nucleotide sequence ID" value="NZ_CBCSJC010000006.1"/>
</dbReference>
<dbReference type="OrthoDB" id="9781630at2"/>
<dbReference type="PROSITE" id="PS50949">
    <property type="entry name" value="HTH_GNTR"/>
    <property type="match status" value="1"/>
</dbReference>
<protein>
    <submittedName>
        <fullName evidence="5">GntR family transcriptional regulator</fullName>
    </submittedName>
</protein>
<dbReference type="PRINTS" id="PR00035">
    <property type="entry name" value="HTHGNTR"/>
</dbReference>
<evidence type="ECO:0000256" key="1">
    <source>
        <dbReference type="ARBA" id="ARBA00023015"/>
    </source>
</evidence>
<dbReference type="PANTHER" id="PTHR43537:SF24">
    <property type="entry name" value="GLUCONATE OPERON TRANSCRIPTIONAL REPRESSOR"/>
    <property type="match status" value="1"/>
</dbReference>
<organism evidence="5 6">
    <name type="scientific">Bacillus manliponensis</name>
    <dbReference type="NCBI Taxonomy" id="574376"/>
    <lineage>
        <taxon>Bacteria</taxon>
        <taxon>Bacillati</taxon>
        <taxon>Bacillota</taxon>
        <taxon>Bacilli</taxon>
        <taxon>Bacillales</taxon>
        <taxon>Bacillaceae</taxon>
        <taxon>Bacillus</taxon>
        <taxon>Bacillus cereus group</taxon>
    </lineage>
</organism>
<dbReference type="InterPro" id="IPR011711">
    <property type="entry name" value="GntR_C"/>
</dbReference>
<dbReference type="SUPFAM" id="SSF48008">
    <property type="entry name" value="GntR ligand-binding domain-like"/>
    <property type="match status" value="1"/>
</dbReference>
<keyword evidence="1" id="KW-0805">Transcription regulation</keyword>
<keyword evidence="6" id="KW-1185">Reference proteome</keyword>
<feature type="domain" description="HTH gntR-type" evidence="4">
    <location>
        <begin position="13"/>
        <end position="80"/>
    </location>
</feature>
<dbReference type="InterPro" id="IPR036388">
    <property type="entry name" value="WH-like_DNA-bd_sf"/>
</dbReference>
<dbReference type="Pfam" id="PF00392">
    <property type="entry name" value="GntR"/>
    <property type="match status" value="1"/>
</dbReference>
<dbReference type="AlphaFoldDB" id="A0A073K5S5"/>
<dbReference type="GO" id="GO:0003700">
    <property type="term" value="F:DNA-binding transcription factor activity"/>
    <property type="evidence" value="ECO:0007669"/>
    <property type="project" value="InterPro"/>
</dbReference>
<dbReference type="STRING" id="574376.BAMA_11680"/>
<dbReference type="PANTHER" id="PTHR43537">
    <property type="entry name" value="TRANSCRIPTIONAL REGULATOR, GNTR FAMILY"/>
    <property type="match status" value="1"/>
</dbReference>
<name>A0A073K5S5_9BACI</name>
<dbReference type="eggNOG" id="COG1802">
    <property type="taxonomic scope" value="Bacteria"/>
</dbReference>
<proteinExistence type="predicted"/>
<keyword evidence="2" id="KW-0238">DNA-binding</keyword>
<gene>
    <name evidence="5" type="ORF">BAMA_11680</name>
</gene>
<dbReference type="InterPro" id="IPR008920">
    <property type="entry name" value="TF_FadR/GntR_C"/>
</dbReference>
<dbReference type="InterPro" id="IPR000524">
    <property type="entry name" value="Tscrpt_reg_HTH_GntR"/>
</dbReference>
<dbReference type="SMART" id="SM00345">
    <property type="entry name" value="HTH_GNTR"/>
    <property type="match status" value="1"/>
</dbReference>
<dbReference type="CDD" id="cd07377">
    <property type="entry name" value="WHTH_GntR"/>
    <property type="match status" value="1"/>
</dbReference>
<evidence type="ECO:0000256" key="3">
    <source>
        <dbReference type="ARBA" id="ARBA00023163"/>
    </source>
</evidence>
<dbReference type="InterPro" id="IPR036390">
    <property type="entry name" value="WH_DNA-bd_sf"/>
</dbReference>
<dbReference type="EMBL" id="JOTN01000024">
    <property type="protein sequence ID" value="KEK17623.1"/>
    <property type="molecule type" value="Genomic_DNA"/>
</dbReference>
<sequence length="222" mass="25648">MPIPKNFNKQERFSAKTIVLNQLQDWIIEGILKPDEKINDNELAEALGVSRTPVREALQVLELSGLVEMIRGQKTKIAPIKKEDIVTIYETIAGMHTIIGKQAMRNIKPEHIHELTRLNEAFKQAIEQNDAKEATKRDFEFHRTIASIANNTYIEPFLENLHLHALRLEYMFFKDIKPAKLSIEEHTNIIAALEKGDAARLEQLINQNWLRPMEHIQKQLAE</sequence>
<evidence type="ECO:0000259" key="4">
    <source>
        <dbReference type="PROSITE" id="PS50949"/>
    </source>
</evidence>
<dbReference type="SUPFAM" id="SSF46785">
    <property type="entry name" value="Winged helix' DNA-binding domain"/>
    <property type="match status" value="1"/>
</dbReference>
<evidence type="ECO:0000313" key="5">
    <source>
        <dbReference type="EMBL" id="KEK17623.1"/>
    </source>
</evidence>
<comment type="caution">
    <text evidence="5">The sequence shown here is derived from an EMBL/GenBank/DDBJ whole genome shotgun (WGS) entry which is preliminary data.</text>
</comment>
<evidence type="ECO:0000256" key="2">
    <source>
        <dbReference type="ARBA" id="ARBA00023125"/>
    </source>
</evidence>
<dbReference type="Pfam" id="PF07729">
    <property type="entry name" value="FCD"/>
    <property type="match status" value="1"/>
</dbReference>
<dbReference type="GO" id="GO:0003677">
    <property type="term" value="F:DNA binding"/>
    <property type="evidence" value="ECO:0007669"/>
    <property type="project" value="UniProtKB-KW"/>
</dbReference>
<dbReference type="Gene3D" id="1.20.120.530">
    <property type="entry name" value="GntR ligand-binding domain-like"/>
    <property type="match status" value="1"/>
</dbReference>
<reference evidence="5 6" key="1">
    <citation type="submission" date="2014-06" db="EMBL/GenBank/DDBJ databases">
        <title>Draft genome sequence of Bacillus manliponensis JCM 15802 (MCCC 1A00708).</title>
        <authorList>
            <person name="Lai Q."/>
            <person name="Liu Y."/>
            <person name="Shao Z."/>
        </authorList>
    </citation>
    <scope>NUCLEOTIDE SEQUENCE [LARGE SCALE GENOMIC DNA]</scope>
    <source>
        <strain evidence="5 6">JCM 15802</strain>
    </source>
</reference>
<dbReference type="Gene3D" id="1.10.10.10">
    <property type="entry name" value="Winged helix-like DNA-binding domain superfamily/Winged helix DNA-binding domain"/>
    <property type="match status" value="1"/>
</dbReference>